<dbReference type="HAMAP" id="MF_00382">
    <property type="entry name" value="Ribosomal_bL20"/>
    <property type="match status" value="1"/>
</dbReference>
<reference evidence="10 11" key="1">
    <citation type="journal article" date="2014" name="Genome Announc.">
        <title>Complete Genome Sequence of Amino Acid-Utilizing Eubacterium acidaminophilum al-2 (DSM 3953).</title>
        <authorList>
            <person name="Poehlein A."/>
            <person name="Andreesen J.R."/>
            <person name="Daniel R."/>
        </authorList>
    </citation>
    <scope>NUCLEOTIDE SEQUENCE [LARGE SCALE GENOMIC DNA]</scope>
    <source>
        <strain evidence="10 11">DSM 3953</strain>
    </source>
</reference>
<sequence>MARVKRGVNTRRRHKKILKLAKGFKGARSKLFRPANEFVLKALRHAYVGRKLKKRDFRKLWITRINAATRMNGMSYSRFISGLKLADVNINRKMLSEMAIHDPEGFKQLVETVKQKLNA</sequence>
<accession>W8U5I4</accession>
<dbReference type="InterPro" id="IPR035566">
    <property type="entry name" value="Ribosomal_protein_bL20_C"/>
</dbReference>
<dbReference type="GO" id="GO:0005840">
    <property type="term" value="C:ribosome"/>
    <property type="evidence" value="ECO:0007669"/>
    <property type="project" value="UniProtKB-KW"/>
</dbReference>
<dbReference type="SUPFAM" id="SSF74731">
    <property type="entry name" value="Ribosomal protein L20"/>
    <property type="match status" value="1"/>
</dbReference>
<dbReference type="Proteomes" id="UP000019591">
    <property type="component" value="Chromosome"/>
</dbReference>
<dbReference type="GO" id="GO:0000027">
    <property type="term" value="P:ribosomal large subunit assembly"/>
    <property type="evidence" value="ECO:0007669"/>
    <property type="project" value="UniProtKB-UniRule"/>
</dbReference>
<proteinExistence type="inferred from homology"/>
<evidence type="ECO:0000256" key="7">
    <source>
        <dbReference type="ARBA" id="ARBA00035172"/>
    </source>
</evidence>
<evidence type="ECO:0000256" key="6">
    <source>
        <dbReference type="ARBA" id="ARBA00024775"/>
    </source>
</evidence>
<keyword evidence="5 8" id="KW-0687">Ribonucleoprotein</keyword>
<evidence type="ECO:0000256" key="1">
    <source>
        <dbReference type="ARBA" id="ARBA00007698"/>
    </source>
</evidence>
<evidence type="ECO:0000256" key="9">
    <source>
        <dbReference type="RuleBase" id="RU000560"/>
    </source>
</evidence>
<dbReference type="GO" id="GO:0003735">
    <property type="term" value="F:structural constituent of ribosome"/>
    <property type="evidence" value="ECO:0007669"/>
    <property type="project" value="InterPro"/>
</dbReference>
<evidence type="ECO:0000313" key="10">
    <source>
        <dbReference type="EMBL" id="AHM56186.1"/>
    </source>
</evidence>
<dbReference type="PATRIC" id="fig|1286171.3.peg.838"/>
<dbReference type="CDD" id="cd07026">
    <property type="entry name" value="Ribosomal_L20"/>
    <property type="match status" value="1"/>
</dbReference>
<dbReference type="AlphaFoldDB" id="W8U5I4"/>
<keyword evidence="4 8" id="KW-0689">Ribosomal protein</keyword>
<organism evidence="10 11">
    <name type="scientific">Peptoclostridium acidaminophilum DSM 3953</name>
    <dbReference type="NCBI Taxonomy" id="1286171"/>
    <lineage>
        <taxon>Bacteria</taxon>
        <taxon>Bacillati</taxon>
        <taxon>Bacillota</taxon>
        <taxon>Clostridia</taxon>
        <taxon>Peptostreptococcales</taxon>
        <taxon>Peptoclostridiaceae</taxon>
        <taxon>Peptoclostridium</taxon>
    </lineage>
</organism>
<protein>
    <recommendedName>
        <fullName evidence="7 8">Large ribosomal subunit protein bL20</fullName>
    </recommendedName>
</protein>
<dbReference type="HOGENOM" id="CLU_123265_0_1_9"/>
<dbReference type="InterPro" id="IPR049946">
    <property type="entry name" value="RIBOSOMAL_L20_CS"/>
</dbReference>
<dbReference type="PRINTS" id="PR00062">
    <property type="entry name" value="RIBOSOMALL20"/>
</dbReference>
<dbReference type="NCBIfam" id="TIGR01032">
    <property type="entry name" value="rplT_bact"/>
    <property type="match status" value="1"/>
</dbReference>
<dbReference type="GO" id="GO:1990904">
    <property type="term" value="C:ribonucleoprotein complex"/>
    <property type="evidence" value="ECO:0007669"/>
    <property type="project" value="UniProtKB-KW"/>
</dbReference>
<keyword evidence="2 8" id="KW-0699">rRNA-binding</keyword>
<dbReference type="RefSeq" id="WP_025435206.1">
    <property type="nucleotide sequence ID" value="NZ_CP007452.1"/>
</dbReference>
<evidence type="ECO:0000313" key="11">
    <source>
        <dbReference type="Proteomes" id="UP000019591"/>
    </source>
</evidence>
<dbReference type="STRING" id="1286171.EAL2_c08860"/>
<dbReference type="GO" id="GO:0019843">
    <property type="term" value="F:rRNA binding"/>
    <property type="evidence" value="ECO:0007669"/>
    <property type="project" value="UniProtKB-UniRule"/>
</dbReference>
<evidence type="ECO:0000256" key="8">
    <source>
        <dbReference type="HAMAP-Rule" id="MF_00382"/>
    </source>
</evidence>
<dbReference type="Gene3D" id="6.10.160.10">
    <property type="match status" value="1"/>
</dbReference>
<comment type="similarity">
    <text evidence="1 8 9">Belongs to the bacterial ribosomal protein bL20 family.</text>
</comment>
<dbReference type="Pfam" id="PF00453">
    <property type="entry name" value="Ribosomal_L20"/>
    <property type="match status" value="1"/>
</dbReference>
<evidence type="ECO:0000256" key="5">
    <source>
        <dbReference type="ARBA" id="ARBA00023274"/>
    </source>
</evidence>
<name>W8U5I4_PEPAC</name>
<dbReference type="KEGG" id="eac:EAL2_c08860"/>
<evidence type="ECO:0000256" key="3">
    <source>
        <dbReference type="ARBA" id="ARBA00022884"/>
    </source>
</evidence>
<dbReference type="Gene3D" id="1.10.1900.20">
    <property type="entry name" value="Ribosomal protein L20"/>
    <property type="match status" value="1"/>
</dbReference>
<dbReference type="OrthoDB" id="9808966at2"/>
<dbReference type="FunFam" id="1.10.1900.20:FF:000001">
    <property type="entry name" value="50S ribosomal protein L20"/>
    <property type="match status" value="1"/>
</dbReference>
<dbReference type="PANTHER" id="PTHR10986">
    <property type="entry name" value="39S RIBOSOMAL PROTEIN L20"/>
    <property type="match status" value="1"/>
</dbReference>
<gene>
    <name evidence="8 10" type="primary">rplT</name>
    <name evidence="10" type="ORF">EAL2_c08860</name>
</gene>
<dbReference type="EMBL" id="CP007452">
    <property type="protein sequence ID" value="AHM56186.1"/>
    <property type="molecule type" value="Genomic_DNA"/>
</dbReference>
<keyword evidence="11" id="KW-1185">Reference proteome</keyword>
<dbReference type="PROSITE" id="PS00937">
    <property type="entry name" value="RIBOSOMAL_L20"/>
    <property type="match status" value="1"/>
</dbReference>
<dbReference type="GO" id="GO:0006412">
    <property type="term" value="P:translation"/>
    <property type="evidence" value="ECO:0007669"/>
    <property type="project" value="InterPro"/>
</dbReference>
<dbReference type="InterPro" id="IPR005813">
    <property type="entry name" value="Ribosomal_bL20"/>
</dbReference>
<evidence type="ECO:0000256" key="2">
    <source>
        <dbReference type="ARBA" id="ARBA00022730"/>
    </source>
</evidence>
<dbReference type="eggNOG" id="COG0292">
    <property type="taxonomic scope" value="Bacteria"/>
</dbReference>
<comment type="function">
    <text evidence="6 8 9">Binds directly to 23S ribosomal RNA and is necessary for the in vitro assembly process of the 50S ribosomal subunit. It is not involved in the protein synthesizing functions of that subunit.</text>
</comment>
<keyword evidence="3 8" id="KW-0694">RNA-binding</keyword>
<evidence type="ECO:0000256" key="4">
    <source>
        <dbReference type="ARBA" id="ARBA00022980"/>
    </source>
</evidence>